<feature type="binding site" evidence="10">
    <location>
        <position position="517"/>
    </location>
    <ligand>
        <name>Mg(2+)</name>
        <dbReference type="ChEBI" id="CHEBI:18420"/>
        <label>1</label>
        <note>catalytic</note>
    </ligand>
</feature>
<dbReference type="InterPro" id="IPR006171">
    <property type="entry name" value="TOPRIM_dom"/>
</dbReference>
<evidence type="ECO:0000256" key="10">
    <source>
        <dbReference type="HAMAP-Rule" id="MF_01898"/>
    </source>
</evidence>
<dbReference type="Pfam" id="PF00986">
    <property type="entry name" value="DNA_gyraseB_C"/>
    <property type="match status" value="1"/>
</dbReference>
<keyword evidence="4 10" id="KW-0547">Nucleotide-binding</keyword>
<dbReference type="SMART" id="SM00387">
    <property type="entry name" value="HATPase_c"/>
    <property type="match status" value="1"/>
</dbReference>
<sequence length="817" mass="89606">MSDENDNAPSEGGNGNGSSTSEYGAESIKVLKGLDAVRKRPGMYIGDTDDGSGLHHMVYEVVDNSIDEALGGYADRIDVILNPDGSVTVRDNGRGIPTDIHPEEGVSAAEVIMTQLHAGGKFDDNAYKVSGGLHGVGVSVVNALSEWLDLRIWRDDKEHYVRFAHGDVVAPLKVVGDAPGKRGTEVTFLASTDTFTKTEYDFATLEHRLRELAFLNSGIVIHFTDKRGVEPKEVKLHYEGGLEQFVRFLDRTKNSLIPAPICISGERDGITVEVALTWNDSYHETMLCFTNNIPQRDGGTHLAGFRAALTRVVTKYAEGMASKKDKVALAGDDCREGLTCVLSVKVPDPKFSSQTKDKLVSSEVRPVVENVLLDKLMGWMETHPTEAKSIVGKVVEAAAAREAARKARELTRRKSALDGASLPGKLADCQERDPTKCELFLVEGESAGGSAKQGRNRANQAVLPLRGKILNVERVRFDKMLSSQEIATLITVLGTGIGREEFNPDKLRYHKIIIMTDADVDGAHIRTLLLTFFYRQMPELIERGHIYIAQPPLYKATRGKSENYLKDERALEDFLIGEGTAGASLTLHTGEVVTGADLTNIVEKARATSAALANFPQHYPRFVLEQTAIAAAMNPDVLADAARAQEAAADIAQRLDQLSAEYEQGWHGEPTADGGLSFWREVRGVREKVVIDGALIASTDARKLDRMSVDLKSVYLKAGTLVRKDEKVDVRAPSELLDAIYGWGRKGLSLQRYKGLGEMNASQLYETTIDENARTLLKVKVEHADEADDLFAKLMGEVVEPRREFIQDNALYATLDV</sequence>
<evidence type="ECO:0000256" key="9">
    <source>
        <dbReference type="ARBA" id="ARBA00023235"/>
    </source>
</evidence>
<dbReference type="SUPFAM" id="SSF54211">
    <property type="entry name" value="Ribosomal protein S5 domain 2-like"/>
    <property type="match status" value="1"/>
</dbReference>
<dbReference type="PRINTS" id="PR00418">
    <property type="entry name" value="TPI2FAMILY"/>
</dbReference>
<evidence type="ECO:0000259" key="12">
    <source>
        <dbReference type="PROSITE" id="PS50880"/>
    </source>
</evidence>
<proteinExistence type="inferred from homology"/>
<evidence type="ECO:0000256" key="2">
    <source>
        <dbReference type="ARBA" id="ARBA00010708"/>
    </source>
</evidence>
<dbReference type="NCBIfam" id="TIGR01059">
    <property type="entry name" value="gyrB"/>
    <property type="match status" value="1"/>
</dbReference>
<evidence type="ECO:0000256" key="6">
    <source>
        <dbReference type="ARBA" id="ARBA00022842"/>
    </source>
</evidence>
<gene>
    <name evidence="10 13" type="primary">gyrB</name>
    <name evidence="13" type="ORF">GCM10008942_03760</name>
</gene>
<feature type="binding site" evidence="10">
    <location>
        <position position="443"/>
    </location>
    <ligand>
        <name>Mg(2+)</name>
        <dbReference type="ChEBI" id="CHEBI:18420"/>
        <label>1</label>
        <note>catalytic</note>
    </ligand>
</feature>
<dbReference type="InterPro" id="IPR013760">
    <property type="entry name" value="Topo_IIA-like_dom_sf"/>
</dbReference>
<dbReference type="InterPro" id="IPR036890">
    <property type="entry name" value="HATPase_C_sf"/>
</dbReference>
<dbReference type="Pfam" id="PF18053">
    <property type="entry name" value="GyrB_insert"/>
    <property type="match status" value="1"/>
</dbReference>
<dbReference type="InterPro" id="IPR011557">
    <property type="entry name" value="GyrB"/>
</dbReference>
<dbReference type="InterPro" id="IPR002288">
    <property type="entry name" value="DNA_gyrase_B_C"/>
</dbReference>
<evidence type="ECO:0000256" key="11">
    <source>
        <dbReference type="SAM" id="MobiDB-lite"/>
    </source>
</evidence>
<comment type="caution">
    <text evidence="13">The sequence shown here is derived from an EMBL/GenBank/DDBJ whole genome shotgun (WGS) entry which is preliminary data.</text>
</comment>
<keyword evidence="3 10" id="KW-0479">Metal-binding</keyword>
<keyword evidence="14" id="KW-1185">Reference proteome</keyword>
<comment type="miscellaneous">
    <text evidence="10">Few gyrases are as efficient as E.coli at forming negative supercoils. Not all organisms have 2 type II topoisomerases; in organisms with a single type II topoisomerase this enzyme also has to decatenate newly replicated chromosomes.</text>
</comment>
<keyword evidence="9 10" id="KW-0413">Isomerase</keyword>
<protein>
    <recommendedName>
        <fullName evidence="10">DNA gyrase subunit B</fullName>
        <ecNumber evidence="10">5.6.2.2</ecNumber>
    </recommendedName>
</protein>
<evidence type="ECO:0000256" key="5">
    <source>
        <dbReference type="ARBA" id="ARBA00022840"/>
    </source>
</evidence>
<dbReference type="InterPro" id="IPR034160">
    <property type="entry name" value="TOPRIM_GyrB"/>
</dbReference>
<dbReference type="PRINTS" id="PR01159">
    <property type="entry name" value="DNAGYRASEB"/>
</dbReference>
<accession>A0ABP3P8K2</accession>
<dbReference type="NCBIfam" id="NF011501">
    <property type="entry name" value="PRK14939.1"/>
    <property type="match status" value="1"/>
</dbReference>
<feature type="domain" description="Toprim" evidence="12">
    <location>
        <begin position="437"/>
        <end position="552"/>
    </location>
</feature>
<dbReference type="CDD" id="cd00822">
    <property type="entry name" value="TopoII_Trans_DNA_gyrase"/>
    <property type="match status" value="1"/>
</dbReference>
<dbReference type="PANTHER" id="PTHR45866:SF1">
    <property type="entry name" value="DNA GYRASE SUBUNIT B, MITOCHONDRIAL"/>
    <property type="match status" value="1"/>
</dbReference>
<feature type="site" description="Interaction with DNA" evidence="10">
    <location>
        <position position="471"/>
    </location>
</feature>
<evidence type="ECO:0000313" key="13">
    <source>
        <dbReference type="EMBL" id="GAA0558526.1"/>
    </source>
</evidence>
<dbReference type="SMART" id="SM00433">
    <property type="entry name" value="TOP2c"/>
    <property type="match status" value="1"/>
</dbReference>
<comment type="cofactor">
    <cofactor evidence="10">
        <name>Mg(2+)</name>
        <dbReference type="ChEBI" id="CHEBI:18420"/>
    </cofactor>
    <cofactor evidence="10">
        <name>Mn(2+)</name>
        <dbReference type="ChEBI" id="CHEBI:29035"/>
    </cofactor>
    <cofactor evidence="10">
        <name>Ca(2+)</name>
        <dbReference type="ChEBI" id="CHEBI:29108"/>
    </cofactor>
    <text evidence="10">Binds two Mg(2+) per subunit. The magnesium ions form salt bridges with both the protein and the DNA. Can also accept other divalent metal cations, such as Mn(2+) or Ca(2+).</text>
</comment>
<dbReference type="Pfam" id="PF00204">
    <property type="entry name" value="DNA_gyraseB"/>
    <property type="match status" value="1"/>
</dbReference>
<dbReference type="InterPro" id="IPR013506">
    <property type="entry name" value="Topo_IIA_bsu_dom2"/>
</dbReference>
<keyword evidence="10" id="KW-0963">Cytoplasm</keyword>
<dbReference type="Gene3D" id="3.30.230.10">
    <property type="match status" value="1"/>
</dbReference>
<comment type="similarity">
    <text evidence="2 10">Belongs to the type II topoisomerase GyrB family.</text>
</comment>
<dbReference type="Gene3D" id="3.30.565.10">
    <property type="entry name" value="Histidine kinase-like ATPase, C-terminal domain"/>
    <property type="match status" value="1"/>
</dbReference>
<dbReference type="CDD" id="cd03366">
    <property type="entry name" value="TOPRIM_TopoIIA_GyrB"/>
    <property type="match status" value="1"/>
</dbReference>
<evidence type="ECO:0000256" key="3">
    <source>
        <dbReference type="ARBA" id="ARBA00022723"/>
    </source>
</evidence>
<evidence type="ECO:0000256" key="4">
    <source>
        <dbReference type="ARBA" id="ARBA00022741"/>
    </source>
</evidence>
<dbReference type="Proteomes" id="UP001499951">
    <property type="component" value="Unassembled WGS sequence"/>
</dbReference>
<reference evidence="14" key="1">
    <citation type="journal article" date="2019" name="Int. J. Syst. Evol. Microbiol.">
        <title>The Global Catalogue of Microorganisms (GCM) 10K type strain sequencing project: providing services to taxonomists for standard genome sequencing and annotation.</title>
        <authorList>
            <consortium name="The Broad Institute Genomics Platform"/>
            <consortium name="The Broad Institute Genome Sequencing Center for Infectious Disease"/>
            <person name="Wu L."/>
            <person name="Ma J."/>
        </authorList>
    </citation>
    <scope>NUCLEOTIDE SEQUENCE [LARGE SCALE GENOMIC DNA]</scope>
    <source>
        <strain evidence="14">JCM 15089</strain>
    </source>
</reference>
<dbReference type="Gene3D" id="3.40.50.670">
    <property type="match status" value="2"/>
</dbReference>
<dbReference type="SUPFAM" id="SSF55874">
    <property type="entry name" value="ATPase domain of HSP90 chaperone/DNA topoisomerase II/histidine kinase"/>
    <property type="match status" value="1"/>
</dbReference>
<keyword evidence="5 10" id="KW-0067">ATP-binding</keyword>
<dbReference type="Pfam" id="PF01751">
    <property type="entry name" value="Toprim"/>
    <property type="match status" value="1"/>
</dbReference>
<dbReference type="NCBIfam" id="NF004189">
    <property type="entry name" value="PRK05644.1"/>
    <property type="match status" value="1"/>
</dbReference>
<dbReference type="PROSITE" id="PS50880">
    <property type="entry name" value="TOPRIM"/>
    <property type="match status" value="1"/>
</dbReference>
<dbReference type="InterPro" id="IPR003594">
    <property type="entry name" value="HATPase_dom"/>
</dbReference>
<keyword evidence="8" id="KW-0238">DNA-binding</keyword>
<comment type="subcellular location">
    <subcellularLocation>
        <location evidence="10">Cytoplasm</location>
    </subcellularLocation>
</comment>
<evidence type="ECO:0000256" key="7">
    <source>
        <dbReference type="ARBA" id="ARBA00023029"/>
    </source>
</evidence>
<dbReference type="CDD" id="cd16928">
    <property type="entry name" value="HATPase_GyrB-like"/>
    <property type="match status" value="1"/>
</dbReference>
<name>A0ABP3P8K2_9PROT</name>
<dbReference type="EC" id="5.6.2.2" evidence="10"/>
<dbReference type="SUPFAM" id="SSF56719">
    <property type="entry name" value="Type II DNA topoisomerase"/>
    <property type="match status" value="1"/>
</dbReference>
<dbReference type="InterPro" id="IPR013759">
    <property type="entry name" value="Topo_IIA_B_C"/>
</dbReference>
<comment type="function">
    <text evidence="10">A type II topoisomerase that negatively supercoils closed circular double-stranded (ds) DNA in an ATP-dependent manner to modulate DNA topology and maintain chromosomes in an underwound state. Negative supercoiling favors strand separation, and DNA replication, transcription, recombination and repair, all of which involve strand separation. Also able to catalyze the interconversion of other topological isomers of dsDNA rings, including catenanes and knotted rings. Type II topoisomerases break and join 2 DNA strands simultaneously in an ATP-dependent manner.</text>
</comment>
<dbReference type="HAMAP" id="MF_01898">
    <property type="entry name" value="GyrB"/>
    <property type="match status" value="1"/>
</dbReference>
<comment type="subunit">
    <text evidence="10">Heterotetramer, composed of two GyrA and two GyrB chains. In the heterotetramer, GyrA contains the active site tyrosine that forms a transient covalent intermediate with DNA, while GyrB binds cofactors and catalyzes ATP hydrolysis.</text>
</comment>
<dbReference type="InterPro" id="IPR020568">
    <property type="entry name" value="Ribosomal_Su5_D2-typ_SF"/>
</dbReference>
<evidence type="ECO:0000256" key="1">
    <source>
        <dbReference type="ARBA" id="ARBA00000185"/>
    </source>
</evidence>
<feature type="site" description="Interaction with DNA" evidence="10">
    <location>
        <position position="468"/>
    </location>
</feature>
<evidence type="ECO:0000313" key="14">
    <source>
        <dbReference type="Proteomes" id="UP001499951"/>
    </source>
</evidence>
<dbReference type="EMBL" id="BAAADD010000001">
    <property type="protein sequence ID" value="GAA0558526.1"/>
    <property type="molecule type" value="Genomic_DNA"/>
</dbReference>
<evidence type="ECO:0000256" key="8">
    <source>
        <dbReference type="ARBA" id="ARBA00023125"/>
    </source>
</evidence>
<dbReference type="PANTHER" id="PTHR45866">
    <property type="entry name" value="DNA GYRASE/TOPOISOMERASE SUBUNIT B"/>
    <property type="match status" value="1"/>
</dbReference>
<feature type="binding site" evidence="10">
    <location>
        <position position="519"/>
    </location>
    <ligand>
        <name>Mg(2+)</name>
        <dbReference type="ChEBI" id="CHEBI:18420"/>
        <label>2</label>
    </ligand>
</feature>
<dbReference type="InterPro" id="IPR001241">
    <property type="entry name" value="Topo_IIA"/>
</dbReference>
<dbReference type="InterPro" id="IPR014721">
    <property type="entry name" value="Ribsml_uS5_D2-typ_fold_subgr"/>
</dbReference>
<comment type="catalytic activity">
    <reaction evidence="1 10">
        <text>ATP-dependent breakage, passage and rejoining of double-stranded DNA.</text>
        <dbReference type="EC" id="5.6.2.2"/>
    </reaction>
</comment>
<keyword evidence="7 10" id="KW-0799">Topoisomerase</keyword>
<organism evidence="13 14">
    <name type="scientific">Rhizomicrobium electricum</name>
    <dbReference type="NCBI Taxonomy" id="480070"/>
    <lineage>
        <taxon>Bacteria</taxon>
        <taxon>Pseudomonadati</taxon>
        <taxon>Pseudomonadota</taxon>
        <taxon>Alphaproteobacteria</taxon>
        <taxon>Micropepsales</taxon>
        <taxon>Micropepsaceae</taxon>
        <taxon>Rhizomicrobium</taxon>
    </lineage>
</organism>
<dbReference type="Pfam" id="PF02518">
    <property type="entry name" value="HATPase_c"/>
    <property type="match status" value="1"/>
</dbReference>
<dbReference type="InterPro" id="IPR000565">
    <property type="entry name" value="Topo_IIA_B"/>
</dbReference>
<keyword evidence="6 10" id="KW-0460">Magnesium</keyword>
<feature type="region of interest" description="Disordered" evidence="11">
    <location>
        <begin position="1"/>
        <end position="23"/>
    </location>
</feature>
<feature type="binding site" evidence="10">
    <location>
        <position position="517"/>
    </location>
    <ligand>
        <name>Mg(2+)</name>
        <dbReference type="ChEBI" id="CHEBI:18420"/>
        <label>2</label>
    </ligand>
</feature>
<dbReference type="InterPro" id="IPR041423">
    <property type="entry name" value="GyrB_insert"/>
</dbReference>
<dbReference type="RefSeq" id="WP_166930915.1">
    <property type="nucleotide sequence ID" value="NZ_BAAADD010000001.1"/>
</dbReference>